<proteinExistence type="predicted"/>
<evidence type="ECO:0000313" key="2">
    <source>
        <dbReference type="Proteomes" id="UP000239735"/>
    </source>
</evidence>
<sequence length="161" mass="17445">MERVAKEILKDVALEETAPKPRAHKNPVDHWAPAVLLERAAYLRKMAKLGDGSASEVLKEYPQHCAMLSFRSRSGEAEVHEKWADLFVVLAGTATLITGGVVAEARIVAPGETRGTAIESGTRQTLRAGELTHVPAGTPHQILLAGENTITCLVMKVQEMQ</sequence>
<dbReference type="EMBL" id="OKRB01000074">
    <property type="protein sequence ID" value="SPE19024.1"/>
    <property type="molecule type" value="Genomic_DNA"/>
</dbReference>
<evidence type="ECO:0008006" key="3">
    <source>
        <dbReference type="Google" id="ProtNLM"/>
    </source>
</evidence>
<evidence type="ECO:0000313" key="1">
    <source>
        <dbReference type="EMBL" id="SPE19024.1"/>
    </source>
</evidence>
<dbReference type="AlphaFoldDB" id="A0A2N9L7I1"/>
<reference evidence="2" key="1">
    <citation type="submission" date="2018-02" db="EMBL/GenBank/DDBJ databases">
        <authorList>
            <person name="Hausmann B."/>
        </authorList>
    </citation>
    <scope>NUCLEOTIDE SEQUENCE [LARGE SCALE GENOMIC DNA]</scope>
    <source>
        <strain evidence="2">Peat soil MAG SbA5</strain>
    </source>
</reference>
<organism evidence="1 2">
    <name type="scientific">Candidatus Sulfuritelmatomonas gaucii</name>
    <dbReference type="NCBI Taxonomy" id="2043161"/>
    <lineage>
        <taxon>Bacteria</taxon>
        <taxon>Pseudomonadati</taxon>
        <taxon>Acidobacteriota</taxon>
        <taxon>Terriglobia</taxon>
        <taxon>Terriglobales</taxon>
        <taxon>Acidobacteriaceae</taxon>
        <taxon>Candidatus Sulfuritelmatomonas</taxon>
    </lineage>
</organism>
<protein>
    <recommendedName>
        <fullName evidence="3">Cupin 2 conserved barrel domain-containing protein</fullName>
    </recommendedName>
</protein>
<dbReference type="InterPro" id="IPR011051">
    <property type="entry name" value="RmlC_Cupin_sf"/>
</dbReference>
<dbReference type="SUPFAM" id="SSF51182">
    <property type="entry name" value="RmlC-like cupins"/>
    <property type="match status" value="1"/>
</dbReference>
<dbReference type="Proteomes" id="UP000239735">
    <property type="component" value="Unassembled WGS sequence"/>
</dbReference>
<dbReference type="InterPro" id="IPR014710">
    <property type="entry name" value="RmlC-like_jellyroll"/>
</dbReference>
<accession>A0A2N9L7I1</accession>
<name>A0A2N9L7I1_9BACT</name>
<gene>
    <name evidence="1" type="ORF">SBA5_190001</name>
</gene>
<dbReference type="Gene3D" id="2.60.120.10">
    <property type="entry name" value="Jelly Rolls"/>
    <property type="match status" value="1"/>
</dbReference>